<dbReference type="Pfam" id="PF01400">
    <property type="entry name" value="Astacin"/>
    <property type="match status" value="1"/>
</dbReference>
<feature type="active site" evidence="6">
    <location>
        <position position="31"/>
    </location>
</feature>
<dbReference type="Gene3D" id="3.40.390.10">
    <property type="entry name" value="Collagenase (Catalytic Domain)"/>
    <property type="match status" value="1"/>
</dbReference>
<dbReference type="InterPro" id="IPR024079">
    <property type="entry name" value="MetalloPept_cat_dom_sf"/>
</dbReference>
<dbReference type="PROSITE" id="PS51864">
    <property type="entry name" value="ASTACIN"/>
    <property type="match status" value="1"/>
</dbReference>
<keyword evidence="10" id="KW-1185">Reference proteome</keyword>
<comment type="caution">
    <text evidence="6">Lacks conserved residue(s) required for the propagation of feature annotation.</text>
</comment>
<dbReference type="EC" id="3.4.24.-" evidence="7"/>
<evidence type="ECO:0000256" key="5">
    <source>
        <dbReference type="ARBA" id="ARBA00023049"/>
    </source>
</evidence>
<dbReference type="SUPFAM" id="SSF55486">
    <property type="entry name" value="Metalloproteases ('zincins'), catalytic domain"/>
    <property type="match status" value="1"/>
</dbReference>
<evidence type="ECO:0000256" key="3">
    <source>
        <dbReference type="ARBA" id="ARBA00022801"/>
    </source>
</evidence>
<dbReference type="PRINTS" id="PR00480">
    <property type="entry name" value="ASTACIN"/>
</dbReference>
<keyword evidence="1 6" id="KW-0645">Protease</keyword>
<evidence type="ECO:0000256" key="2">
    <source>
        <dbReference type="ARBA" id="ARBA00022723"/>
    </source>
</evidence>
<feature type="non-terminal residue" evidence="9">
    <location>
        <position position="1"/>
    </location>
</feature>
<keyword evidence="4 6" id="KW-0862">Zinc</keyword>
<keyword evidence="5 6" id="KW-0482">Metalloprotease</keyword>
<evidence type="ECO:0000313" key="10">
    <source>
        <dbReference type="Proteomes" id="UP000001593"/>
    </source>
</evidence>
<evidence type="ECO:0000313" key="9">
    <source>
        <dbReference type="EMBL" id="EDO28307.1"/>
    </source>
</evidence>
<gene>
    <name evidence="9" type="ORF">NEMVEDRAFT_v1g47891</name>
</gene>
<feature type="domain" description="Peptidase M12A" evidence="8">
    <location>
        <begin position="1"/>
        <end position="51"/>
    </location>
</feature>
<evidence type="ECO:0000256" key="7">
    <source>
        <dbReference type="RuleBase" id="RU361183"/>
    </source>
</evidence>
<feature type="binding site" evidence="6">
    <location>
        <position position="30"/>
    </location>
    <ligand>
        <name>Zn(2+)</name>
        <dbReference type="ChEBI" id="CHEBI:29105"/>
        <note>catalytic</note>
    </ligand>
</feature>
<dbReference type="InterPro" id="IPR001506">
    <property type="entry name" value="Peptidase_M12A"/>
</dbReference>
<protein>
    <recommendedName>
        <fullName evidence="7">Metalloendopeptidase</fullName>
        <ecNumber evidence="7">3.4.24.-</ecNumber>
    </recommendedName>
</protein>
<dbReference type="eggNOG" id="KOG3714">
    <property type="taxonomic scope" value="Eukaryota"/>
</dbReference>
<feature type="binding site" evidence="6">
    <location>
        <position position="34"/>
    </location>
    <ligand>
        <name>Zn(2+)</name>
        <dbReference type="ChEBI" id="CHEBI:29105"/>
        <note>catalytic</note>
    </ligand>
</feature>
<organism evidence="9 10">
    <name type="scientific">Nematostella vectensis</name>
    <name type="common">Starlet sea anemone</name>
    <dbReference type="NCBI Taxonomy" id="45351"/>
    <lineage>
        <taxon>Eukaryota</taxon>
        <taxon>Metazoa</taxon>
        <taxon>Cnidaria</taxon>
        <taxon>Anthozoa</taxon>
        <taxon>Hexacorallia</taxon>
        <taxon>Actiniaria</taxon>
        <taxon>Edwardsiidae</taxon>
        <taxon>Nematostella</taxon>
    </lineage>
</organism>
<keyword evidence="2 6" id="KW-0479">Metal-binding</keyword>
<dbReference type="EMBL" id="DS471733">
    <property type="protein sequence ID" value="EDO28307.1"/>
    <property type="molecule type" value="Genomic_DNA"/>
</dbReference>
<dbReference type="FunFam" id="3.40.390.10:FF:000166">
    <property type="match status" value="1"/>
</dbReference>
<accession>A7T6U7</accession>
<dbReference type="KEGG" id="nve:5498727"/>
<feature type="non-terminal residue" evidence="9">
    <location>
        <position position="51"/>
    </location>
</feature>
<proteinExistence type="predicted"/>
<comment type="cofactor">
    <cofactor evidence="6 7">
        <name>Zn(2+)</name>
        <dbReference type="ChEBI" id="CHEBI:29105"/>
    </cofactor>
    <text evidence="6 7">Binds 1 zinc ion per subunit.</text>
</comment>
<dbReference type="AlphaFoldDB" id="A7T6U7"/>
<dbReference type="PANTHER" id="PTHR10127:SF780">
    <property type="entry name" value="METALLOENDOPEPTIDASE"/>
    <property type="match status" value="1"/>
</dbReference>
<dbReference type="HOGENOM" id="CLU_206240_0_0_1"/>
<feature type="binding site" evidence="6">
    <location>
        <position position="40"/>
    </location>
    <ligand>
        <name>Zn(2+)</name>
        <dbReference type="ChEBI" id="CHEBI:29105"/>
        <note>catalytic</note>
    </ligand>
</feature>
<evidence type="ECO:0000256" key="6">
    <source>
        <dbReference type="PROSITE-ProRule" id="PRU01211"/>
    </source>
</evidence>
<dbReference type="PANTHER" id="PTHR10127">
    <property type="entry name" value="DISCOIDIN, CUB, EGF, LAMININ , AND ZINC METALLOPROTEASE DOMAIN CONTAINING"/>
    <property type="match status" value="1"/>
</dbReference>
<evidence type="ECO:0000256" key="4">
    <source>
        <dbReference type="ARBA" id="ARBA00022833"/>
    </source>
</evidence>
<reference evidence="9 10" key="1">
    <citation type="journal article" date="2007" name="Science">
        <title>Sea anemone genome reveals ancestral eumetazoan gene repertoire and genomic organization.</title>
        <authorList>
            <person name="Putnam N.H."/>
            <person name="Srivastava M."/>
            <person name="Hellsten U."/>
            <person name="Dirks B."/>
            <person name="Chapman J."/>
            <person name="Salamov A."/>
            <person name="Terry A."/>
            <person name="Shapiro H."/>
            <person name="Lindquist E."/>
            <person name="Kapitonov V.V."/>
            <person name="Jurka J."/>
            <person name="Genikhovich G."/>
            <person name="Grigoriev I.V."/>
            <person name="Lucas S.M."/>
            <person name="Steele R.E."/>
            <person name="Finnerty J.R."/>
            <person name="Technau U."/>
            <person name="Martindale M.Q."/>
            <person name="Rokhsar D.S."/>
        </authorList>
    </citation>
    <scope>NUCLEOTIDE SEQUENCE [LARGE SCALE GENOMIC DNA]</scope>
    <source>
        <strain evidence="10">CH2 X CH6</strain>
    </source>
</reference>
<dbReference type="PhylomeDB" id="A7T6U7"/>
<dbReference type="GO" id="GO:0004222">
    <property type="term" value="F:metalloendopeptidase activity"/>
    <property type="evidence" value="ECO:0007669"/>
    <property type="project" value="UniProtKB-UniRule"/>
</dbReference>
<dbReference type="GO" id="GO:0006508">
    <property type="term" value="P:proteolysis"/>
    <property type="evidence" value="ECO:0007669"/>
    <property type="project" value="UniProtKB-KW"/>
</dbReference>
<name>A7T6U7_NEMVE</name>
<dbReference type="Proteomes" id="UP000001593">
    <property type="component" value="Unassembled WGS sequence"/>
</dbReference>
<keyword evidence="3 6" id="KW-0378">Hydrolase</keyword>
<evidence type="ECO:0000259" key="8">
    <source>
        <dbReference type="PROSITE" id="PS51864"/>
    </source>
</evidence>
<dbReference type="GO" id="GO:0008270">
    <property type="term" value="F:zinc ion binding"/>
    <property type="evidence" value="ECO:0007669"/>
    <property type="project" value="UniProtKB-UniRule"/>
</dbReference>
<dbReference type="InParanoid" id="A7T6U7"/>
<dbReference type="MEROPS" id="M12.321"/>
<evidence type="ECO:0000256" key="1">
    <source>
        <dbReference type="ARBA" id="ARBA00022670"/>
    </source>
</evidence>
<sequence length="51" mass="5955">CSSRVGRDWVHKEQKISIGRGCTRLGTIAHEIMHSLGFFHEQSRQDRDKFI</sequence>